<dbReference type="AlphaFoldDB" id="A0AB38YJW6"/>
<proteinExistence type="predicted"/>
<dbReference type="EMBL" id="CP101717">
    <property type="protein sequence ID" value="WLD59615.1"/>
    <property type="molecule type" value="Genomic_DNA"/>
</dbReference>
<evidence type="ECO:0000313" key="1">
    <source>
        <dbReference type="EMBL" id="WLD59615.1"/>
    </source>
</evidence>
<organism evidence="1">
    <name type="scientific">Salinispirillum sp. LH 10-3-1</name>
    <dbReference type="NCBI Taxonomy" id="2952525"/>
    <lineage>
        <taxon>Bacteria</taxon>
        <taxon>Pseudomonadati</taxon>
        <taxon>Pseudomonadota</taxon>
        <taxon>Gammaproteobacteria</taxon>
        <taxon>Oceanospirillales</taxon>
        <taxon>Saccharospirillaceae</taxon>
        <taxon>Salinispirillum</taxon>
    </lineage>
</organism>
<protein>
    <submittedName>
        <fullName evidence="1">DsrH/TusB family sulfur relay protein</fullName>
    </submittedName>
</protein>
<dbReference type="InterPro" id="IPR027396">
    <property type="entry name" value="DsrEFH-like"/>
</dbReference>
<accession>A0AB38YJW6</accession>
<dbReference type="SUPFAM" id="SSF75169">
    <property type="entry name" value="DsrEFH-like"/>
    <property type="match status" value="1"/>
</dbReference>
<name>A0AB38YJW6_9GAMM</name>
<reference evidence="1" key="1">
    <citation type="submission" date="2022-07" db="EMBL/GenBank/DDBJ databases">
        <title>Complete genome sequence of Salinispirillum sp. LH10-3-1 capable of multiple carbohydrate inversion isolated from a soda lake.</title>
        <authorList>
            <person name="Liu J."/>
            <person name="Zhai Y."/>
            <person name="Zhang H."/>
            <person name="Yang H."/>
            <person name="Qu J."/>
            <person name="Li J."/>
        </authorList>
    </citation>
    <scope>NUCLEOTIDE SEQUENCE</scope>
    <source>
        <strain evidence="1">LH 10-3-1</strain>
    </source>
</reference>
<gene>
    <name evidence="1" type="ORF">NFC81_07480</name>
</gene>
<dbReference type="RefSeq" id="WP_304996907.1">
    <property type="nucleotide sequence ID" value="NZ_CP101717.1"/>
</dbReference>
<sequence length="89" mass="9535">MTSNSTMLHMIFSSSGWQKAQPMIQPHDTVLLGGSAIALSAAVPTNCALYVLATDCQQVGVQAPHTAQAISDDAWVDLVMQHAQRVNWA</sequence>
<dbReference type="Gene3D" id="3.40.1260.10">
    <property type="entry name" value="DsrEFH-like"/>
    <property type="match status" value="1"/>
</dbReference>